<dbReference type="PRINTS" id="PR00147">
    <property type="entry name" value="DNAPHOTLYASE"/>
</dbReference>
<reference evidence="8" key="2">
    <citation type="journal article" date="2023" name="ISME Commun">
        <title>Characterization of a bloom-associated alphaproteobacterial lineage, 'Candidatus Phycosocius': insights into freshwater algal-bacterial interactions.</title>
        <authorList>
            <person name="Tanabe Y."/>
            <person name="Yamaguchi H."/>
            <person name="Yoshida M."/>
            <person name="Kai A."/>
            <person name="Okazaki Y."/>
        </authorList>
    </citation>
    <scope>NUCLEOTIDE SEQUENCE</scope>
    <source>
        <strain evidence="8">BOTRYCO-1</strain>
    </source>
</reference>
<keyword evidence="5 6" id="KW-0157">Chromophore</keyword>
<feature type="domain" description="Photolyase/cryptochrome alpha/beta" evidence="7">
    <location>
        <begin position="11"/>
        <end position="139"/>
    </location>
</feature>
<dbReference type="EMBL" id="BPFZ01000001">
    <property type="protein sequence ID" value="GIU65870.1"/>
    <property type="molecule type" value="Genomic_DNA"/>
</dbReference>
<keyword evidence="3 6" id="KW-0285">Flavoprotein</keyword>
<dbReference type="InterPro" id="IPR018394">
    <property type="entry name" value="DNA_photolyase_1_CS_C"/>
</dbReference>
<keyword evidence="4 6" id="KW-0274">FAD</keyword>
<dbReference type="InterPro" id="IPR005101">
    <property type="entry name" value="Cryptochr/Photolyase_FAD-bd"/>
</dbReference>
<dbReference type="Gene3D" id="1.10.579.10">
    <property type="entry name" value="DNA Cyclobutane Dipyrimidine Photolyase, subunit A, domain 3"/>
    <property type="match status" value="1"/>
</dbReference>
<evidence type="ECO:0000256" key="5">
    <source>
        <dbReference type="ARBA" id="ARBA00022991"/>
    </source>
</evidence>
<comment type="cofactor">
    <cofactor evidence="1">
        <name>(6R)-5,10-methylene-5,6,7,8-tetrahydrofolate</name>
        <dbReference type="ChEBI" id="CHEBI:15636"/>
    </cofactor>
</comment>
<evidence type="ECO:0000256" key="4">
    <source>
        <dbReference type="ARBA" id="ARBA00022827"/>
    </source>
</evidence>
<dbReference type="PANTHER" id="PTHR11455:SF9">
    <property type="entry name" value="CRYPTOCHROME CIRCADIAN CLOCK 5 ISOFORM X1"/>
    <property type="match status" value="1"/>
</dbReference>
<keyword evidence="9" id="KW-1185">Reference proteome</keyword>
<comment type="cofactor">
    <cofactor evidence="2">
        <name>FAD</name>
        <dbReference type="ChEBI" id="CHEBI:57692"/>
    </cofactor>
</comment>
<evidence type="ECO:0000313" key="9">
    <source>
        <dbReference type="Proteomes" id="UP001161064"/>
    </source>
</evidence>
<evidence type="ECO:0000256" key="2">
    <source>
        <dbReference type="ARBA" id="ARBA00001974"/>
    </source>
</evidence>
<accession>A0ABQ4PSD4</accession>
<dbReference type="Pfam" id="PF03441">
    <property type="entry name" value="FAD_binding_7"/>
    <property type="match status" value="1"/>
</dbReference>
<comment type="caution">
    <text evidence="8">The sequence shown here is derived from an EMBL/GenBank/DDBJ whole genome shotgun (WGS) entry which is preliminary data.</text>
</comment>
<name>A0ABQ4PSD4_9PROT</name>
<dbReference type="Proteomes" id="UP001161064">
    <property type="component" value="Unassembled WGS sequence"/>
</dbReference>
<dbReference type="RefSeq" id="WP_284358337.1">
    <property type="nucleotide sequence ID" value="NZ_BPFZ01000001.1"/>
</dbReference>
<dbReference type="Pfam" id="PF00875">
    <property type="entry name" value="DNA_photolyase"/>
    <property type="match status" value="1"/>
</dbReference>
<dbReference type="Gene3D" id="1.25.40.80">
    <property type="match status" value="1"/>
</dbReference>
<dbReference type="InterPro" id="IPR036155">
    <property type="entry name" value="Crypto/Photolyase_N_sf"/>
</dbReference>
<dbReference type="PROSITE" id="PS51645">
    <property type="entry name" value="PHR_CRY_ALPHA_BETA"/>
    <property type="match status" value="1"/>
</dbReference>
<dbReference type="InterPro" id="IPR002081">
    <property type="entry name" value="Cryptochrome/DNA_photolyase_1"/>
</dbReference>
<evidence type="ECO:0000259" key="7">
    <source>
        <dbReference type="PROSITE" id="PS51645"/>
    </source>
</evidence>
<dbReference type="PROSITE" id="PS00691">
    <property type="entry name" value="DNA_PHOTOLYASES_1_2"/>
    <property type="match status" value="1"/>
</dbReference>
<dbReference type="PROSITE" id="PS00394">
    <property type="entry name" value="DNA_PHOTOLYASES_1_1"/>
    <property type="match status" value="1"/>
</dbReference>
<evidence type="ECO:0000256" key="1">
    <source>
        <dbReference type="ARBA" id="ARBA00001932"/>
    </source>
</evidence>
<evidence type="ECO:0000313" key="8">
    <source>
        <dbReference type="EMBL" id="GIU65870.1"/>
    </source>
</evidence>
<evidence type="ECO:0000256" key="6">
    <source>
        <dbReference type="RuleBase" id="RU004182"/>
    </source>
</evidence>
<dbReference type="InterPro" id="IPR006050">
    <property type="entry name" value="DNA_photolyase_N"/>
</dbReference>
<dbReference type="PANTHER" id="PTHR11455">
    <property type="entry name" value="CRYPTOCHROME"/>
    <property type="match status" value="1"/>
</dbReference>
<evidence type="ECO:0000256" key="3">
    <source>
        <dbReference type="ARBA" id="ARBA00022630"/>
    </source>
</evidence>
<proteinExistence type="inferred from homology"/>
<reference evidence="8" key="1">
    <citation type="submission" date="2021-05" db="EMBL/GenBank/DDBJ databases">
        <authorList>
            <person name="Tanabe Y."/>
        </authorList>
    </citation>
    <scope>NUCLEOTIDE SEQUENCE</scope>
    <source>
        <strain evidence="8">BOTRYCO-1</strain>
    </source>
</reference>
<dbReference type="Gene3D" id="3.40.50.620">
    <property type="entry name" value="HUPs"/>
    <property type="match status" value="1"/>
</dbReference>
<dbReference type="InterPro" id="IPR036134">
    <property type="entry name" value="Crypto/Photolyase_FAD-like_sf"/>
</dbReference>
<protein>
    <submittedName>
        <fullName evidence="8">Deoxyribodipyrimidine photo-lyase</fullName>
    </submittedName>
</protein>
<gene>
    <name evidence="8" type="ORF">PsB1_0024</name>
</gene>
<comment type="similarity">
    <text evidence="6">Belongs to the DNA photolyase family.</text>
</comment>
<organism evidence="8 9">
    <name type="scientific">Candidatus Phycosocius spiralis</name>
    <dbReference type="NCBI Taxonomy" id="2815099"/>
    <lineage>
        <taxon>Bacteria</taxon>
        <taxon>Pseudomonadati</taxon>
        <taxon>Pseudomonadota</taxon>
        <taxon>Alphaproteobacteria</taxon>
        <taxon>Caulobacterales</taxon>
        <taxon>Caulobacterales incertae sedis</taxon>
        <taxon>Candidatus Phycosocius</taxon>
    </lineage>
</organism>
<sequence>MQAIPLNQSPRPSLVWLRDDLRLDDNPALNAAAKEGPVVIIYILEEGAGTGRPLGGALKWWLHQSLKSLASDLEACDLKLLLRRGDPKTIIPQLAQAIGAKTVHWNRRYYAWSKLLDSAIKSKLNTIEINAISYKANVLSEPWEVKTGAGGPFKVFTPFFKAAQPLCDTWAQEAISTPKLFGFDAFDYPSERLQDWALHPSKPDWSGGLAHMWQPGEVGAQKRLEAFLDGPIKTYQSDRNVPGIDGTSLLSPHLRFGEISIRRVWLAARNAMAIDSTLTKDGQHFLSELGWREFSTHLIYHFESFPDESWKTPYRTFPWRHDPITLRAWQRGQTGYPIVDAGMRQLYQTGWMHNRVRMIVASFLIKHLLQDWRLGEEWFWDTLVDADIANNAAGWQWVAGSGADASPFFRIFNPMTQGEKFDPKGDYVRRFVPELTKLPDAFIHRPFDAPKELLQHYGVTLGQTYPHPIVDHDTGRKRALAALASLKEQHNGEEA</sequence>
<dbReference type="SUPFAM" id="SSF48173">
    <property type="entry name" value="Cryptochrome/photolyase FAD-binding domain"/>
    <property type="match status" value="1"/>
</dbReference>
<dbReference type="SUPFAM" id="SSF52425">
    <property type="entry name" value="Cryptochrome/photolyase, N-terminal domain"/>
    <property type="match status" value="1"/>
</dbReference>
<dbReference type="InterPro" id="IPR014729">
    <property type="entry name" value="Rossmann-like_a/b/a_fold"/>
</dbReference>